<dbReference type="OrthoDB" id="3438628at2759"/>
<gene>
    <name evidence="2" type="ORF">FHL15_008329</name>
</gene>
<organism evidence="2 3">
    <name type="scientific">Xylaria flabelliformis</name>
    <dbReference type="NCBI Taxonomy" id="2512241"/>
    <lineage>
        <taxon>Eukaryota</taxon>
        <taxon>Fungi</taxon>
        <taxon>Dikarya</taxon>
        <taxon>Ascomycota</taxon>
        <taxon>Pezizomycotina</taxon>
        <taxon>Sordariomycetes</taxon>
        <taxon>Xylariomycetidae</taxon>
        <taxon>Xylariales</taxon>
        <taxon>Xylariaceae</taxon>
        <taxon>Xylaria</taxon>
    </lineage>
</organism>
<evidence type="ECO:0000313" key="3">
    <source>
        <dbReference type="Proteomes" id="UP000319160"/>
    </source>
</evidence>
<accession>A0A553HS18</accession>
<reference evidence="3" key="1">
    <citation type="submission" date="2019-06" db="EMBL/GenBank/DDBJ databases">
        <title>Draft genome sequence of the griseofulvin-producing fungus Xylaria cubensis strain G536.</title>
        <authorList>
            <person name="Mead M.E."/>
            <person name="Raja H.A."/>
            <person name="Steenwyk J.L."/>
            <person name="Knowles S.L."/>
            <person name="Oberlies N.H."/>
            <person name="Rokas A."/>
        </authorList>
    </citation>
    <scope>NUCLEOTIDE SEQUENCE [LARGE SCALE GENOMIC DNA]</scope>
    <source>
        <strain evidence="3">G536</strain>
    </source>
</reference>
<dbReference type="Proteomes" id="UP000319160">
    <property type="component" value="Unassembled WGS sequence"/>
</dbReference>
<proteinExistence type="predicted"/>
<feature type="compositionally biased region" description="Low complexity" evidence="1">
    <location>
        <begin position="9"/>
        <end position="28"/>
    </location>
</feature>
<feature type="region of interest" description="Disordered" evidence="1">
    <location>
        <begin position="1"/>
        <end position="30"/>
    </location>
</feature>
<dbReference type="AlphaFoldDB" id="A0A553HS18"/>
<evidence type="ECO:0000313" key="2">
    <source>
        <dbReference type="EMBL" id="TRX90750.1"/>
    </source>
</evidence>
<comment type="caution">
    <text evidence="2">The sequence shown here is derived from an EMBL/GenBank/DDBJ whole genome shotgun (WGS) entry which is preliminary data.</text>
</comment>
<name>A0A553HS18_9PEZI</name>
<evidence type="ECO:0000256" key="1">
    <source>
        <dbReference type="SAM" id="MobiDB-lite"/>
    </source>
</evidence>
<protein>
    <submittedName>
        <fullName evidence="2">Uncharacterized protein</fullName>
    </submittedName>
</protein>
<sequence length="465" mass="52791">MENPSDTMGSSPSFEESPPPSVSSGPGPKIREWSQFELDTVCALICKHEHRQISKRRHRWGNMNGERSDQDWALGFATGLNEAIHGADQYQRDIPVTDVRELMDFIETKNQKFMAYISRQSTPFRITRSKKYAFQRLCTDFNNAFYKWTIKRRERRRNANMDTEISQLNSLDRHLSSPNRDPYVLGTTRIQKILDAELDPDTERGWISNSVYAQRNREDPNIDSTVGFTQNVNVPQRYILPAKSTHRVHHPLNQRGVIPLAPPPPQLPQHIRCEQVDVQQSNSYDIPSYEGGGADTHSHPTNPVYYGHLNPTFSALPYPPTSPAYFAHTELRQSIHPTGPRPETPMAMVSPAYQYHSDLQQDVYPMEQQVDAPGSLTSPVYDNLSPSFIGYQYPNSAQDNGDFDYSRVLETPASPSSPVYIPDATPAEMMDTQTEGKDPAPTFSELLGQPDFDFTHLDYGEFPPN</sequence>
<dbReference type="EMBL" id="VFLP01000052">
    <property type="protein sequence ID" value="TRX90750.1"/>
    <property type="molecule type" value="Genomic_DNA"/>
</dbReference>
<keyword evidence="3" id="KW-1185">Reference proteome</keyword>